<evidence type="ECO:0000313" key="2">
    <source>
        <dbReference type="Proteomes" id="UP001145742"/>
    </source>
</evidence>
<sequence>MSPRQQQEHVGENQLMRGMSSWILGEFGVWFNIFLADFGRMEWEADEVSNEMEQKVRPIWGSSNRLIDTRRRRRRVRWLENRGDLLLLVPMPSKVMARGDFGLASPEH</sequence>
<protein>
    <submittedName>
        <fullName evidence="1">Uncharacterized protein</fullName>
    </submittedName>
</protein>
<reference evidence="1" key="1">
    <citation type="submission" date="2019-10" db="EMBL/GenBank/DDBJ databases">
        <authorList>
            <person name="Soares A.E.R."/>
            <person name="Aleixo A."/>
            <person name="Schneider P."/>
            <person name="Miyaki C.Y."/>
            <person name="Schneider M.P."/>
            <person name="Mello C."/>
            <person name="Vasconcelos A.T.R."/>
        </authorList>
    </citation>
    <scope>NUCLEOTIDE SEQUENCE</scope>
    <source>
        <tissue evidence="1">Muscle</tissue>
    </source>
</reference>
<name>A0ABQ9DIU4_9PASS</name>
<dbReference type="EMBL" id="WHWB01032977">
    <property type="protein sequence ID" value="KAJ7422633.1"/>
    <property type="molecule type" value="Genomic_DNA"/>
</dbReference>
<accession>A0ABQ9DIU4</accession>
<gene>
    <name evidence="1" type="ORF">WISP_37090</name>
</gene>
<proteinExistence type="predicted"/>
<comment type="caution">
    <text evidence="1">The sequence shown here is derived from an EMBL/GenBank/DDBJ whole genome shotgun (WGS) entry which is preliminary data.</text>
</comment>
<dbReference type="Proteomes" id="UP001145742">
    <property type="component" value="Unassembled WGS sequence"/>
</dbReference>
<evidence type="ECO:0000313" key="1">
    <source>
        <dbReference type="EMBL" id="KAJ7422633.1"/>
    </source>
</evidence>
<organism evidence="1 2">
    <name type="scientific">Willisornis vidua</name>
    <name type="common">Xingu scale-backed antbird</name>
    <dbReference type="NCBI Taxonomy" id="1566151"/>
    <lineage>
        <taxon>Eukaryota</taxon>
        <taxon>Metazoa</taxon>
        <taxon>Chordata</taxon>
        <taxon>Craniata</taxon>
        <taxon>Vertebrata</taxon>
        <taxon>Euteleostomi</taxon>
        <taxon>Archelosauria</taxon>
        <taxon>Archosauria</taxon>
        <taxon>Dinosauria</taxon>
        <taxon>Saurischia</taxon>
        <taxon>Theropoda</taxon>
        <taxon>Coelurosauria</taxon>
        <taxon>Aves</taxon>
        <taxon>Neognathae</taxon>
        <taxon>Neoaves</taxon>
        <taxon>Telluraves</taxon>
        <taxon>Australaves</taxon>
        <taxon>Passeriformes</taxon>
        <taxon>Thamnophilidae</taxon>
        <taxon>Willisornis</taxon>
    </lineage>
</organism>
<keyword evidence="2" id="KW-1185">Reference proteome</keyword>